<dbReference type="SUPFAM" id="SSF56112">
    <property type="entry name" value="Protein kinase-like (PK-like)"/>
    <property type="match status" value="1"/>
</dbReference>
<dbReference type="PROSITE" id="PS00107">
    <property type="entry name" value="PROTEIN_KINASE_ATP"/>
    <property type="match status" value="1"/>
</dbReference>
<evidence type="ECO:0000256" key="2">
    <source>
        <dbReference type="ARBA" id="ARBA00022527"/>
    </source>
</evidence>
<evidence type="ECO:0000256" key="1">
    <source>
        <dbReference type="ARBA" id="ARBA00012513"/>
    </source>
</evidence>
<protein>
    <recommendedName>
        <fullName evidence="1">non-specific serine/threonine protein kinase</fullName>
        <ecNumber evidence="1">2.7.11.1</ecNumber>
    </recommendedName>
</protein>
<dbReference type="GO" id="GO:0016301">
    <property type="term" value="F:kinase activity"/>
    <property type="evidence" value="ECO:0007669"/>
    <property type="project" value="UniProtKB-KW"/>
</dbReference>
<organism evidence="11 12">
    <name type="scientific">Streptomyces yaanensis</name>
    <dbReference type="NCBI Taxonomy" id="1142239"/>
    <lineage>
        <taxon>Bacteria</taxon>
        <taxon>Bacillati</taxon>
        <taxon>Actinomycetota</taxon>
        <taxon>Actinomycetes</taxon>
        <taxon>Kitasatosporales</taxon>
        <taxon>Streptomycetaceae</taxon>
        <taxon>Streptomyces</taxon>
    </lineage>
</organism>
<evidence type="ECO:0000256" key="3">
    <source>
        <dbReference type="ARBA" id="ARBA00022679"/>
    </source>
</evidence>
<dbReference type="InterPro" id="IPR011009">
    <property type="entry name" value="Kinase-like_dom_sf"/>
</dbReference>
<dbReference type="PANTHER" id="PTHR43289:SF6">
    <property type="entry name" value="SERINE_THREONINE-PROTEIN KINASE NEKL-3"/>
    <property type="match status" value="1"/>
</dbReference>
<dbReference type="Gene3D" id="3.30.200.20">
    <property type="entry name" value="Phosphorylase Kinase, domain 1"/>
    <property type="match status" value="1"/>
</dbReference>
<evidence type="ECO:0000256" key="9">
    <source>
        <dbReference type="SAM" id="Phobius"/>
    </source>
</evidence>
<dbReference type="InterPro" id="IPR000719">
    <property type="entry name" value="Prot_kinase_dom"/>
</dbReference>
<keyword evidence="2" id="KW-0723">Serine/threonine-protein kinase</keyword>
<keyword evidence="4 7" id="KW-0547">Nucleotide-binding</keyword>
<keyword evidence="3" id="KW-0808">Transferase</keyword>
<feature type="transmembrane region" description="Helical" evidence="9">
    <location>
        <begin position="413"/>
        <end position="435"/>
    </location>
</feature>
<keyword evidence="6 7" id="KW-0067">ATP-binding</keyword>
<dbReference type="EMBL" id="JBHRWR010000022">
    <property type="protein sequence ID" value="MFC3577031.1"/>
    <property type="molecule type" value="Genomic_DNA"/>
</dbReference>
<dbReference type="Pfam" id="PF13845">
    <property type="entry name" value="Septum_form"/>
    <property type="match status" value="1"/>
</dbReference>
<dbReference type="PROSITE" id="PS50011">
    <property type="entry name" value="PROTEIN_KINASE_DOM"/>
    <property type="match status" value="1"/>
</dbReference>
<dbReference type="EC" id="2.7.11.1" evidence="1"/>
<feature type="domain" description="Protein kinase" evidence="10">
    <location>
        <begin position="18"/>
        <end position="295"/>
    </location>
</feature>
<accession>A0ABV7SLL0</accession>
<dbReference type="RefSeq" id="WP_310773053.1">
    <property type="nucleotide sequence ID" value="NZ_JBHRWR010000022.1"/>
</dbReference>
<evidence type="ECO:0000256" key="8">
    <source>
        <dbReference type="SAM" id="MobiDB-lite"/>
    </source>
</evidence>
<feature type="binding site" evidence="7">
    <location>
        <position position="47"/>
    </location>
    <ligand>
        <name>ATP</name>
        <dbReference type="ChEBI" id="CHEBI:30616"/>
    </ligand>
</feature>
<dbReference type="CDD" id="cd14014">
    <property type="entry name" value="STKc_PknB_like"/>
    <property type="match status" value="1"/>
</dbReference>
<dbReference type="InterPro" id="IPR008271">
    <property type="entry name" value="Ser/Thr_kinase_AS"/>
</dbReference>
<sequence>MASGTPQSGVGRVIAGRYLLLNRLGSGAMGHVWLAHDQRLACEVAVKEIVFRDAVEAVEERTARVARARAEARHAAGLRDHPHVVTVHDVLEHEGLPWIVMEYVAGALDLRELVRRRGPLAPAECARIGLAVLDALTAGHERGVMHRDVKPANILLAPDRAGAPYARVLLTDYGISIQPDAGETRYTLTSALVGTPGYLAPERATGGPPTAAADLFSLGCTLYYAVEGCGPFERDTHLAEVTAVVLEEPRPPMRAGALEPLLASMLVKDPALRITASDTAAALAAIVIPQSHPRTRLDLGSRPPWEGSDATTETSQRQASHGFGLASGHGGAGEASSTARYDGASEAPTASGYRGASEAPPASGSVPPGWARPGPPVVSSPSYGHDVLSSAPAGRGFGPPLTRGERHPRRSHVLRALAACALGLLLALGGVWYAMAQRTTDGTAKPYGDAVALTHPLKDGDCVVADWPGNPFQGAPRLTVDPTCAEKTPDGQVMAVVPNASADEARGRGTAECEQRTREIREKLADVRSYALVPTGAGFEAAGRRTACLVLGAHGPVYGPLGDHRKPGMRFVDTANMQKRDCLDAPSLRAAKLVSCAGTHDQQVLGFTRLSPDTPLGRAKSLSDAACARDVPPKDYGYDPNRYEAASWTGKSAWTSGTHLVVCTVREQNGGTMGKDGP</sequence>
<evidence type="ECO:0000256" key="5">
    <source>
        <dbReference type="ARBA" id="ARBA00022777"/>
    </source>
</evidence>
<dbReference type="Pfam" id="PF00069">
    <property type="entry name" value="Pkinase"/>
    <property type="match status" value="1"/>
</dbReference>
<evidence type="ECO:0000256" key="6">
    <source>
        <dbReference type="ARBA" id="ARBA00022840"/>
    </source>
</evidence>
<proteinExistence type="predicted"/>
<dbReference type="SMART" id="SM00220">
    <property type="entry name" value="S_TKc"/>
    <property type="match status" value="1"/>
</dbReference>
<feature type="region of interest" description="Disordered" evidence="8">
    <location>
        <begin position="294"/>
        <end position="406"/>
    </location>
</feature>
<evidence type="ECO:0000313" key="11">
    <source>
        <dbReference type="EMBL" id="MFC3577031.1"/>
    </source>
</evidence>
<keyword evidence="9" id="KW-1133">Transmembrane helix</keyword>
<keyword evidence="9" id="KW-0472">Membrane</keyword>
<comment type="caution">
    <text evidence="11">The sequence shown here is derived from an EMBL/GenBank/DDBJ whole genome shotgun (WGS) entry which is preliminary data.</text>
</comment>
<dbReference type="Proteomes" id="UP001595701">
    <property type="component" value="Unassembled WGS sequence"/>
</dbReference>
<dbReference type="PROSITE" id="PS00108">
    <property type="entry name" value="PROTEIN_KINASE_ST"/>
    <property type="match status" value="1"/>
</dbReference>
<evidence type="ECO:0000313" key="12">
    <source>
        <dbReference type="Proteomes" id="UP001595701"/>
    </source>
</evidence>
<evidence type="ECO:0000256" key="7">
    <source>
        <dbReference type="PROSITE-ProRule" id="PRU10141"/>
    </source>
</evidence>
<dbReference type="PANTHER" id="PTHR43289">
    <property type="entry name" value="MITOGEN-ACTIVATED PROTEIN KINASE KINASE KINASE 20-RELATED"/>
    <property type="match status" value="1"/>
</dbReference>
<name>A0ABV7SLL0_9ACTN</name>
<keyword evidence="12" id="KW-1185">Reference proteome</keyword>
<evidence type="ECO:0000259" key="10">
    <source>
        <dbReference type="PROSITE" id="PS50011"/>
    </source>
</evidence>
<dbReference type="InterPro" id="IPR026004">
    <property type="entry name" value="Septum_form"/>
</dbReference>
<keyword evidence="5 11" id="KW-0418">Kinase</keyword>
<keyword evidence="9" id="KW-0812">Transmembrane</keyword>
<dbReference type="Gene3D" id="1.10.510.10">
    <property type="entry name" value="Transferase(Phosphotransferase) domain 1"/>
    <property type="match status" value="1"/>
</dbReference>
<feature type="compositionally biased region" description="Polar residues" evidence="8">
    <location>
        <begin position="309"/>
        <end position="318"/>
    </location>
</feature>
<gene>
    <name evidence="11" type="ORF">ACFOZ0_27875</name>
</gene>
<reference evidence="12" key="1">
    <citation type="journal article" date="2019" name="Int. J. Syst. Evol. Microbiol.">
        <title>The Global Catalogue of Microorganisms (GCM) 10K type strain sequencing project: providing services to taxonomists for standard genome sequencing and annotation.</title>
        <authorList>
            <consortium name="The Broad Institute Genomics Platform"/>
            <consortium name="The Broad Institute Genome Sequencing Center for Infectious Disease"/>
            <person name="Wu L."/>
            <person name="Ma J."/>
        </authorList>
    </citation>
    <scope>NUCLEOTIDE SEQUENCE [LARGE SCALE GENOMIC DNA]</scope>
    <source>
        <strain evidence="12">CGMCC 4.7035</strain>
    </source>
</reference>
<evidence type="ECO:0000256" key="4">
    <source>
        <dbReference type="ARBA" id="ARBA00022741"/>
    </source>
</evidence>
<dbReference type="InterPro" id="IPR017441">
    <property type="entry name" value="Protein_kinase_ATP_BS"/>
</dbReference>